<evidence type="ECO:0000259" key="4">
    <source>
        <dbReference type="Pfam" id="PF00723"/>
    </source>
</evidence>
<dbReference type="InterPro" id="IPR011613">
    <property type="entry name" value="GH15-like"/>
</dbReference>
<dbReference type="GO" id="GO:0005975">
    <property type="term" value="P:carbohydrate metabolic process"/>
    <property type="evidence" value="ECO:0007669"/>
    <property type="project" value="InterPro"/>
</dbReference>
<dbReference type="InterPro" id="IPR012341">
    <property type="entry name" value="6hp_glycosidase-like_sf"/>
</dbReference>
<proteinExistence type="inferred from homology"/>
<reference evidence="5 6" key="1">
    <citation type="journal article" date="2014" name="Antonie Van Leeuwenhoek">
        <title>Fictibacillus enclensis sp. nov., isolated from marine sediment.</title>
        <authorList>
            <person name="Dastager S.G."/>
            <person name="Mawlankar R."/>
            <person name="Srinivasan K."/>
            <person name="Tang S.K."/>
            <person name="Lee J.C."/>
            <person name="Ramana V.V."/>
            <person name="Shouche Y.S."/>
        </authorList>
    </citation>
    <scope>NUCLEOTIDE SEQUENCE [LARGE SCALE GENOMIC DNA]</scope>
    <source>
        <strain evidence="5 6">NIO-1003</strain>
    </source>
</reference>
<dbReference type="Gene3D" id="1.50.10.10">
    <property type="match status" value="1"/>
</dbReference>
<dbReference type="PROSITE" id="PS00820">
    <property type="entry name" value="GLUCOAMYLASE"/>
    <property type="match status" value="1"/>
</dbReference>
<dbReference type="InterPro" id="IPR046966">
    <property type="entry name" value="Glucoamylase_active_site"/>
</dbReference>
<gene>
    <name evidence="5" type="ORF">AS030_09750</name>
</gene>
<protein>
    <submittedName>
        <fullName evidence="5">Glycoside hydrolase family 15</fullName>
    </submittedName>
</protein>
<dbReference type="AlphaFoldDB" id="A0A0V8JF79"/>
<sequence length="655" mass="75462">MPRELVAGNGKILVNIDRHLQIRDIYYPYVGQQNHVQGHANRVGIWSDGQFSWLSSESWSIHNDYHKDSLVTCCTAENKQMGLRLVFEDGVHQRENIFIRRIKVTNTTPHEKKIRLFFHQDLNIYETEVGDTAYFAPDSQSIVHYKKNRYFLFNALFGNNGISQYTTGIKRFQSAEGTWKDAEDGSLHINPIAQGSVDSTFAVEHTVGGEQTVEAFYWMTIGRNREEVVALNDYVQEIGPSLTIDKILIYWRRWANKSHFPETDLSDEILSLYKRSLLVVRTQTNENGYIMAANDSDIQQYNRDHYSYMWPRDGALVAAAIAKSGYQGMVKNFYRRCSDVLTKEGYLHHKYNPDGSIGSSWHPTIAKNGKEQLPIQEDETALVLWAFWEHYKETGDIEFAQSLYRSLVRPGARFLLGFMDAALDLPNPSYDLWEERRGIFSFTCAGVYGGLMAAHNFALLFGEDDRAARYKTGAERVKKGIEAHLYDEEAGRFLRGIYLDEETREIKKDYTIESSIYGLFAFGVFSPDDPRIRSTMEAIERELYIKTDVGGVARYFNDYYFQQTHEVDKVPGNPWIICTLWLAKWKIYTAQSLSELQECRHYLDWVADHAFTSGVLPEQLHPFTGDPLSVAPLTWSHATFADVVVDYMKAYERLQ</sequence>
<evidence type="ECO:0000313" key="5">
    <source>
        <dbReference type="EMBL" id="KSU85759.1"/>
    </source>
</evidence>
<dbReference type="PANTHER" id="PTHR31616:SF13">
    <property type="entry name" value="GLUCAN 1,4-ALPHA-GLUCOSIDASE"/>
    <property type="match status" value="1"/>
</dbReference>
<accession>A0A0V8JF79</accession>
<comment type="similarity">
    <text evidence="1">Belongs to the glycosyl hydrolase 15 family.</text>
</comment>
<comment type="caution">
    <text evidence="5">The sequence shown here is derived from an EMBL/GenBank/DDBJ whole genome shotgun (WGS) entry which is preliminary data.</text>
</comment>
<dbReference type="RefSeq" id="WP_061971062.1">
    <property type="nucleotide sequence ID" value="NZ_FMAV01000001.1"/>
</dbReference>
<evidence type="ECO:0000256" key="2">
    <source>
        <dbReference type="ARBA" id="ARBA00022801"/>
    </source>
</evidence>
<dbReference type="Pfam" id="PF00723">
    <property type="entry name" value="Glyco_hydro_15"/>
    <property type="match status" value="1"/>
</dbReference>
<keyword evidence="3" id="KW-0326">Glycosidase</keyword>
<dbReference type="PANTHER" id="PTHR31616">
    <property type="entry name" value="TREHALASE"/>
    <property type="match status" value="1"/>
</dbReference>
<keyword evidence="2 5" id="KW-0378">Hydrolase</keyword>
<organism evidence="5 6">
    <name type="scientific">Fictibacillus enclensis</name>
    <dbReference type="NCBI Taxonomy" id="1017270"/>
    <lineage>
        <taxon>Bacteria</taxon>
        <taxon>Bacillati</taxon>
        <taxon>Bacillota</taxon>
        <taxon>Bacilli</taxon>
        <taxon>Bacillales</taxon>
        <taxon>Fictibacillaceae</taxon>
        <taxon>Fictibacillus</taxon>
    </lineage>
</organism>
<feature type="domain" description="GH15-like" evidence="4">
    <location>
        <begin position="272"/>
        <end position="584"/>
    </location>
</feature>
<dbReference type="InterPro" id="IPR008928">
    <property type="entry name" value="6-hairpin_glycosidase_sf"/>
</dbReference>
<dbReference type="OrthoDB" id="3902805at2"/>
<evidence type="ECO:0000256" key="3">
    <source>
        <dbReference type="ARBA" id="ARBA00023295"/>
    </source>
</evidence>
<dbReference type="GO" id="GO:0004553">
    <property type="term" value="F:hydrolase activity, hydrolyzing O-glycosyl compounds"/>
    <property type="evidence" value="ECO:0007669"/>
    <property type="project" value="TreeGrafter"/>
</dbReference>
<dbReference type="Proteomes" id="UP000054099">
    <property type="component" value="Unassembled WGS sequence"/>
</dbReference>
<keyword evidence="6" id="KW-1185">Reference proteome</keyword>
<evidence type="ECO:0000313" key="6">
    <source>
        <dbReference type="Proteomes" id="UP000054099"/>
    </source>
</evidence>
<dbReference type="SUPFAM" id="SSF48208">
    <property type="entry name" value="Six-hairpin glycosidases"/>
    <property type="match status" value="1"/>
</dbReference>
<dbReference type="EMBL" id="LNQN01000001">
    <property type="protein sequence ID" value="KSU85759.1"/>
    <property type="molecule type" value="Genomic_DNA"/>
</dbReference>
<name>A0A0V8JF79_9BACL</name>
<evidence type="ECO:0000256" key="1">
    <source>
        <dbReference type="ARBA" id="ARBA00006188"/>
    </source>
</evidence>